<feature type="domain" description="Aminotransferase class V" evidence="3">
    <location>
        <begin position="3"/>
        <end position="362"/>
    </location>
</feature>
<dbReference type="PANTHER" id="PTHR11601:SF36">
    <property type="entry name" value="CYSTEINE DESULFURASE NIFS-RELATED"/>
    <property type="match status" value="1"/>
</dbReference>
<proteinExistence type="predicted"/>
<dbReference type="EMBL" id="JBHSGL010000015">
    <property type="protein sequence ID" value="MFC4714292.1"/>
    <property type="molecule type" value="Genomic_DNA"/>
</dbReference>
<evidence type="ECO:0000313" key="4">
    <source>
        <dbReference type="EMBL" id="MFC4714292.1"/>
    </source>
</evidence>
<evidence type="ECO:0000256" key="1">
    <source>
        <dbReference type="ARBA" id="ARBA00001933"/>
    </source>
</evidence>
<dbReference type="PIRSF" id="PIRSF005572">
    <property type="entry name" value="NifS"/>
    <property type="match status" value="1"/>
</dbReference>
<dbReference type="InterPro" id="IPR015424">
    <property type="entry name" value="PyrdxlP-dep_Trfase"/>
</dbReference>
<organism evidence="4 5">
    <name type="scientific">Planococcus dechangensis</name>
    <dbReference type="NCBI Taxonomy" id="1176255"/>
    <lineage>
        <taxon>Bacteria</taxon>
        <taxon>Bacillati</taxon>
        <taxon>Bacillota</taxon>
        <taxon>Bacilli</taxon>
        <taxon>Bacillales</taxon>
        <taxon>Caryophanaceae</taxon>
        <taxon>Planococcus</taxon>
    </lineage>
</organism>
<dbReference type="Proteomes" id="UP001595932">
    <property type="component" value="Unassembled WGS sequence"/>
</dbReference>
<reference evidence="5" key="1">
    <citation type="journal article" date="2019" name="Int. J. Syst. Evol. Microbiol.">
        <title>The Global Catalogue of Microorganisms (GCM) 10K type strain sequencing project: providing services to taxonomists for standard genome sequencing and annotation.</title>
        <authorList>
            <consortium name="The Broad Institute Genomics Platform"/>
            <consortium name="The Broad Institute Genome Sequencing Center for Infectious Disease"/>
            <person name="Wu L."/>
            <person name="Ma J."/>
        </authorList>
    </citation>
    <scope>NUCLEOTIDE SEQUENCE [LARGE SCALE GENOMIC DNA]</scope>
    <source>
        <strain evidence="5">CGMCC 1.12151</strain>
    </source>
</reference>
<dbReference type="PANTHER" id="PTHR11601">
    <property type="entry name" value="CYSTEINE DESULFURYLASE FAMILY MEMBER"/>
    <property type="match status" value="1"/>
</dbReference>
<dbReference type="InterPro" id="IPR015421">
    <property type="entry name" value="PyrdxlP-dep_Trfase_major"/>
</dbReference>
<protein>
    <submittedName>
        <fullName evidence="4">Cysteine desulfurase family protein</fullName>
    </submittedName>
</protein>
<dbReference type="RefSeq" id="WP_377280016.1">
    <property type="nucleotide sequence ID" value="NZ_JBHSGL010000015.1"/>
</dbReference>
<evidence type="ECO:0000313" key="5">
    <source>
        <dbReference type="Proteomes" id="UP001595932"/>
    </source>
</evidence>
<dbReference type="InterPro" id="IPR000192">
    <property type="entry name" value="Aminotrans_V_dom"/>
</dbReference>
<keyword evidence="2" id="KW-0663">Pyridoxal phosphate</keyword>
<accession>A0ABV9MEJ5</accession>
<dbReference type="Pfam" id="PF00266">
    <property type="entry name" value="Aminotran_5"/>
    <property type="match status" value="1"/>
</dbReference>
<evidence type="ECO:0000256" key="2">
    <source>
        <dbReference type="ARBA" id="ARBA00022898"/>
    </source>
</evidence>
<dbReference type="Gene3D" id="3.40.640.10">
    <property type="entry name" value="Type I PLP-dependent aspartate aminotransferase-like (Major domain)"/>
    <property type="match status" value="1"/>
</dbReference>
<dbReference type="SUPFAM" id="SSF53383">
    <property type="entry name" value="PLP-dependent transferases"/>
    <property type="match status" value="1"/>
</dbReference>
<dbReference type="InterPro" id="IPR016454">
    <property type="entry name" value="Cysteine_dSase"/>
</dbReference>
<gene>
    <name evidence="4" type="ORF">ACFO5U_15685</name>
</gene>
<dbReference type="InterPro" id="IPR015422">
    <property type="entry name" value="PyrdxlP-dep_Trfase_small"/>
</dbReference>
<comment type="caution">
    <text evidence="4">The sequence shown here is derived from an EMBL/GenBank/DDBJ whole genome shotgun (WGS) entry which is preliminary data.</text>
</comment>
<sequence>MMIYLDSAATAPMRQEAIDAYAEAAKKAFGNTQSLHDAGSAAAEYVASCRKIWGQLMNVRAGGIYFTGNASEANQLAIRSLLRGRPDKCRTIVSTKLEHASVLTTLHELEKEGYVIDWISVDRFGRVDMDEFKKKVSEETALVIMQLVNSEMGAVQPVEQCARIARTFGVPVHSDIVQGFGKLPVDLGAIGVTSAVCSAHKIGGPKGVGIAYLDPAAHWESVYEGTTHQAGFRAGTIDVPAIVSATIAAKLAVREQPHAYEHARQLQQYLVEHLPEGVVLTGELSSKSPFIQGLVLPHVEGQWMMLACNRHQIAISTGTACKIGFGEAMSAMLSMGIESDAARKFVRISFNKNTTEHEVEAFLQVVADSIANKTPESARLH</sequence>
<name>A0ABV9MEJ5_9BACL</name>
<comment type="cofactor">
    <cofactor evidence="1">
        <name>pyridoxal 5'-phosphate</name>
        <dbReference type="ChEBI" id="CHEBI:597326"/>
    </cofactor>
</comment>
<keyword evidence="5" id="KW-1185">Reference proteome</keyword>
<dbReference type="NCBIfam" id="NF002806">
    <property type="entry name" value="PRK02948.1"/>
    <property type="match status" value="1"/>
</dbReference>
<dbReference type="Gene3D" id="3.90.1150.10">
    <property type="entry name" value="Aspartate Aminotransferase, domain 1"/>
    <property type="match status" value="1"/>
</dbReference>
<evidence type="ECO:0000259" key="3">
    <source>
        <dbReference type="Pfam" id="PF00266"/>
    </source>
</evidence>